<dbReference type="InterPro" id="IPR008936">
    <property type="entry name" value="Rho_GTPase_activation_prot"/>
</dbReference>
<dbReference type="STRING" id="2316362.A0A4Q2DXE0"/>
<feature type="compositionally biased region" description="Low complexity" evidence="1">
    <location>
        <begin position="9"/>
        <end position="20"/>
    </location>
</feature>
<evidence type="ECO:0000256" key="1">
    <source>
        <dbReference type="SAM" id="MobiDB-lite"/>
    </source>
</evidence>
<feature type="region of interest" description="Disordered" evidence="1">
    <location>
        <begin position="121"/>
        <end position="168"/>
    </location>
</feature>
<feature type="compositionally biased region" description="Polar residues" evidence="1">
    <location>
        <begin position="153"/>
        <end position="168"/>
    </location>
</feature>
<dbReference type="Proteomes" id="UP000290288">
    <property type="component" value="Unassembled WGS sequence"/>
</dbReference>
<dbReference type="PANTHER" id="PTHR12783:SF5">
    <property type="entry name" value="RALA-BINDING PROTEIN 1"/>
    <property type="match status" value="1"/>
</dbReference>
<dbReference type="GO" id="GO:0005096">
    <property type="term" value="F:GTPase activator activity"/>
    <property type="evidence" value="ECO:0007669"/>
    <property type="project" value="InterPro"/>
</dbReference>
<evidence type="ECO:0000313" key="3">
    <source>
        <dbReference type="EMBL" id="RXW25019.1"/>
    </source>
</evidence>
<accession>A0A4Q2DXE0</accession>
<feature type="region of interest" description="Disordered" evidence="1">
    <location>
        <begin position="215"/>
        <end position="268"/>
    </location>
</feature>
<dbReference type="GO" id="GO:0031267">
    <property type="term" value="F:small GTPase binding"/>
    <property type="evidence" value="ECO:0007669"/>
    <property type="project" value="InterPro"/>
</dbReference>
<feature type="compositionally biased region" description="Polar residues" evidence="1">
    <location>
        <begin position="572"/>
        <end position="581"/>
    </location>
</feature>
<feature type="region of interest" description="Disordered" evidence="1">
    <location>
        <begin position="1"/>
        <end position="78"/>
    </location>
</feature>
<dbReference type="CDD" id="cd00159">
    <property type="entry name" value="RhoGAP"/>
    <property type="match status" value="1"/>
</dbReference>
<dbReference type="InterPro" id="IPR000198">
    <property type="entry name" value="RhoGAP_dom"/>
</dbReference>
<feature type="region of interest" description="Disordered" evidence="1">
    <location>
        <begin position="718"/>
        <end position="747"/>
    </location>
</feature>
<feature type="domain" description="Rho-GAP" evidence="2">
    <location>
        <begin position="460"/>
        <end position="719"/>
    </location>
</feature>
<feature type="compositionally biased region" description="Basic and acidic residues" evidence="1">
    <location>
        <begin position="727"/>
        <end position="737"/>
    </location>
</feature>
<protein>
    <recommendedName>
        <fullName evidence="2">Rho-GAP domain-containing protein</fullName>
    </recommendedName>
</protein>
<dbReference type="AlphaFoldDB" id="A0A4Q2DXE0"/>
<feature type="compositionally biased region" description="Low complexity" evidence="1">
    <location>
        <begin position="132"/>
        <end position="142"/>
    </location>
</feature>
<dbReference type="SUPFAM" id="SSF48350">
    <property type="entry name" value="GTPase activation domain, GAP"/>
    <property type="match status" value="1"/>
</dbReference>
<sequence>MTAAAIVASLSNPLSLSQNPTTSPAPEKEVEYRERQGREQQEKEKGELKEAWRKSDSTIGHHTIRNPGTTGTRGSRPVSMAESFQSAYTIVPSGGGGPGSIGGNKRWSTLTGEMDFQVMMEEDGEDEEDSKAASSRAASGSGTQPPKAEDATRTSTSAKNINRRSMSLNVGISSSAKPQITPAYKGNRGLYCHRTVLHPILTRILGLILHPPASHQDQYRHQQQKMTLSPGRPSGKAPATHSLSTSPNYDPSRPPPSIATRGNHSSTAPVSFRQTAISMSNGFAKKAAEKIGGFGKKLGINTPSSGSGDSSSTSSREQPYSSSQSYLEQGGGVPLARTHSNQSSLASSMKSAASLKNGITTGIIHHVHLPGRNKSKEPEKKRRTPNAPSGAYSVASSITSTSTSESDLSTAPMLGKLVREPLRGRNGGVVFGRDLKTVVQRTRAIVALSDEQEPSNRQIGDREKMVKDMEHRVLPAVVVRCAQHILIWGIQEEGLFRVSGRASHVTKLRSEFDTGADYDLTDCTPGDLDPHAVASVFKAYLRELPEPLLTSGLQRQFEAALTQELATYPHQPSTTKITTRPTPGLPNSPKGNFNAGLRKPPSLSTLAMPSFQGMPAASGQLVQALKSLVARLPQENRDLARTVVDLIRATATASKETKMPLSNLLLVFCPSLNMSPPLLKALCENDGIWDPLPQEDEVIDIRRETIYLDISADKSLDVSDRDDDDYSDAREGLDPERQSIQSTSDYPCSGYNASAENSMLEEAPVRRKLIVHHHPCLPSKTMLNGYRAVTLLFLLLF</sequence>
<feature type="compositionally biased region" description="Low complexity" evidence="1">
    <location>
        <begin position="304"/>
        <end position="325"/>
    </location>
</feature>
<name>A0A4Q2DXE0_9AGAR</name>
<dbReference type="Gene3D" id="1.10.555.10">
    <property type="entry name" value="Rho GTPase activation protein"/>
    <property type="match status" value="1"/>
</dbReference>
<gene>
    <name evidence="3" type="ORF">EST38_g782</name>
</gene>
<proteinExistence type="predicted"/>
<feature type="compositionally biased region" description="Polar residues" evidence="1">
    <location>
        <begin position="738"/>
        <end position="747"/>
    </location>
</feature>
<dbReference type="PROSITE" id="PS50238">
    <property type="entry name" value="RHOGAP"/>
    <property type="match status" value="1"/>
</dbReference>
<dbReference type="GO" id="GO:0007264">
    <property type="term" value="P:small GTPase-mediated signal transduction"/>
    <property type="evidence" value="ECO:0007669"/>
    <property type="project" value="InterPro"/>
</dbReference>
<dbReference type="Pfam" id="PF00620">
    <property type="entry name" value="RhoGAP"/>
    <property type="match status" value="2"/>
</dbReference>
<dbReference type="InterPro" id="IPR039767">
    <property type="entry name" value="RALBP1"/>
</dbReference>
<dbReference type="EMBL" id="SDEE01000010">
    <property type="protein sequence ID" value="RXW25019.1"/>
    <property type="molecule type" value="Genomic_DNA"/>
</dbReference>
<feature type="compositionally biased region" description="Low complexity" evidence="1">
    <location>
        <begin position="393"/>
        <end position="408"/>
    </location>
</feature>
<feature type="compositionally biased region" description="Basic and acidic residues" evidence="1">
    <location>
        <begin position="26"/>
        <end position="56"/>
    </location>
</feature>
<keyword evidence="4" id="KW-1185">Reference proteome</keyword>
<dbReference type="SMART" id="SM00324">
    <property type="entry name" value="RhoGAP"/>
    <property type="match status" value="1"/>
</dbReference>
<evidence type="ECO:0000259" key="2">
    <source>
        <dbReference type="PROSITE" id="PS50238"/>
    </source>
</evidence>
<reference evidence="3 4" key="1">
    <citation type="submission" date="2019-01" db="EMBL/GenBank/DDBJ databases">
        <title>Draft genome sequence of Psathyrella aberdarensis IHI B618.</title>
        <authorList>
            <person name="Buettner E."/>
            <person name="Kellner H."/>
        </authorList>
    </citation>
    <scope>NUCLEOTIDE SEQUENCE [LARGE SCALE GENOMIC DNA]</scope>
    <source>
        <strain evidence="3 4">IHI B618</strain>
    </source>
</reference>
<feature type="region of interest" description="Disordered" evidence="1">
    <location>
        <begin position="572"/>
        <end position="594"/>
    </location>
</feature>
<dbReference type="PANTHER" id="PTHR12783">
    <property type="entry name" value="RALA BINDING PROTEIN 1 RALBP1"/>
    <property type="match status" value="1"/>
</dbReference>
<feature type="region of interest" description="Disordered" evidence="1">
    <location>
        <begin position="295"/>
        <end position="349"/>
    </location>
</feature>
<feature type="region of interest" description="Disordered" evidence="1">
    <location>
        <begin position="363"/>
        <end position="408"/>
    </location>
</feature>
<organism evidence="3 4">
    <name type="scientific">Candolleomyces aberdarensis</name>
    <dbReference type="NCBI Taxonomy" id="2316362"/>
    <lineage>
        <taxon>Eukaryota</taxon>
        <taxon>Fungi</taxon>
        <taxon>Dikarya</taxon>
        <taxon>Basidiomycota</taxon>
        <taxon>Agaricomycotina</taxon>
        <taxon>Agaricomycetes</taxon>
        <taxon>Agaricomycetidae</taxon>
        <taxon>Agaricales</taxon>
        <taxon>Agaricineae</taxon>
        <taxon>Psathyrellaceae</taxon>
        <taxon>Candolleomyces</taxon>
    </lineage>
</organism>
<evidence type="ECO:0000313" key="4">
    <source>
        <dbReference type="Proteomes" id="UP000290288"/>
    </source>
</evidence>
<dbReference type="OrthoDB" id="185175at2759"/>
<comment type="caution">
    <text evidence="3">The sequence shown here is derived from an EMBL/GenBank/DDBJ whole genome shotgun (WGS) entry which is preliminary data.</text>
</comment>